<name>A0A6A6Y502_9PEZI</name>
<reference evidence="7" key="2">
    <citation type="submission" date="2020-04" db="EMBL/GenBank/DDBJ databases">
        <authorList>
            <consortium name="NCBI Genome Project"/>
        </authorList>
    </citation>
    <scope>NUCLEOTIDE SEQUENCE</scope>
    <source>
        <strain evidence="7">CBS 304.34</strain>
    </source>
</reference>
<evidence type="ECO:0000313" key="5">
    <source>
        <dbReference type="EMBL" id="KAF2803921.1"/>
    </source>
</evidence>
<dbReference type="Pfam" id="PF00501">
    <property type="entry name" value="AMP-binding"/>
    <property type="match status" value="1"/>
</dbReference>
<dbReference type="Pfam" id="PF13193">
    <property type="entry name" value="AMP-binding_C"/>
    <property type="match status" value="1"/>
</dbReference>
<dbReference type="Gene3D" id="3.30.300.30">
    <property type="match status" value="1"/>
</dbReference>
<dbReference type="AlphaFoldDB" id="A0A6A6Y502"/>
<dbReference type="InterPro" id="IPR000873">
    <property type="entry name" value="AMP-dep_synth/lig_dom"/>
</dbReference>
<evidence type="ECO:0000256" key="1">
    <source>
        <dbReference type="ARBA" id="ARBA00006432"/>
    </source>
</evidence>
<dbReference type="OrthoDB" id="6509636at2759"/>
<dbReference type="EMBL" id="MU003715">
    <property type="protein sequence ID" value="KAF2803921.1"/>
    <property type="molecule type" value="Genomic_DNA"/>
</dbReference>
<dbReference type="PANTHER" id="PTHR24096:SF149">
    <property type="entry name" value="AMP-BINDING DOMAIN-CONTAINING PROTEIN-RELATED"/>
    <property type="match status" value="1"/>
</dbReference>
<dbReference type="PANTHER" id="PTHR24096">
    <property type="entry name" value="LONG-CHAIN-FATTY-ACID--COA LIGASE"/>
    <property type="match status" value="1"/>
</dbReference>
<gene>
    <name evidence="5 7" type="ORF">BDZ99DRAFT_467655</name>
</gene>
<dbReference type="InterPro" id="IPR042099">
    <property type="entry name" value="ANL_N_sf"/>
</dbReference>
<keyword evidence="2" id="KW-0436">Ligase</keyword>
<proteinExistence type="inferred from homology"/>
<reference evidence="7" key="3">
    <citation type="submission" date="2025-04" db="UniProtKB">
        <authorList>
            <consortium name="RefSeq"/>
        </authorList>
    </citation>
    <scope>IDENTIFICATION</scope>
    <source>
        <strain evidence="7">CBS 304.34</strain>
    </source>
</reference>
<evidence type="ECO:0000256" key="2">
    <source>
        <dbReference type="ARBA" id="ARBA00022598"/>
    </source>
</evidence>
<dbReference type="GO" id="GO:0016405">
    <property type="term" value="F:CoA-ligase activity"/>
    <property type="evidence" value="ECO:0007669"/>
    <property type="project" value="TreeGrafter"/>
</dbReference>
<dbReference type="InterPro" id="IPR020845">
    <property type="entry name" value="AMP-binding_CS"/>
</dbReference>
<dbReference type="Proteomes" id="UP000504636">
    <property type="component" value="Unplaced"/>
</dbReference>
<comment type="similarity">
    <text evidence="1">Belongs to the ATP-dependent AMP-binding enzyme family.</text>
</comment>
<dbReference type="InterPro" id="IPR045851">
    <property type="entry name" value="AMP-bd_C_sf"/>
</dbReference>
<dbReference type="InterPro" id="IPR025110">
    <property type="entry name" value="AMP-bd_C"/>
</dbReference>
<protein>
    <submittedName>
        <fullName evidence="5 7">Acetyl-CoA synthetase-like protein</fullName>
    </submittedName>
</protein>
<dbReference type="RefSeq" id="XP_033570885.1">
    <property type="nucleotide sequence ID" value="XM_033721067.1"/>
</dbReference>
<organism evidence="5">
    <name type="scientific">Mytilinidion resinicola</name>
    <dbReference type="NCBI Taxonomy" id="574789"/>
    <lineage>
        <taxon>Eukaryota</taxon>
        <taxon>Fungi</taxon>
        <taxon>Dikarya</taxon>
        <taxon>Ascomycota</taxon>
        <taxon>Pezizomycotina</taxon>
        <taxon>Dothideomycetes</taxon>
        <taxon>Pleosporomycetidae</taxon>
        <taxon>Mytilinidiales</taxon>
        <taxon>Mytilinidiaceae</taxon>
        <taxon>Mytilinidion</taxon>
    </lineage>
</organism>
<dbReference type="GeneID" id="54461960"/>
<feature type="domain" description="AMP-binding enzyme C-terminal" evidence="4">
    <location>
        <begin position="452"/>
        <end position="532"/>
    </location>
</feature>
<feature type="domain" description="AMP-dependent synthetase/ligase" evidence="3">
    <location>
        <begin position="27"/>
        <end position="401"/>
    </location>
</feature>
<evidence type="ECO:0000259" key="3">
    <source>
        <dbReference type="Pfam" id="PF00501"/>
    </source>
</evidence>
<evidence type="ECO:0000313" key="6">
    <source>
        <dbReference type="Proteomes" id="UP000504636"/>
    </source>
</evidence>
<accession>A0A6A6Y502</accession>
<dbReference type="CDD" id="cd05911">
    <property type="entry name" value="Firefly_Luc_like"/>
    <property type="match status" value="1"/>
</dbReference>
<dbReference type="SUPFAM" id="SSF56801">
    <property type="entry name" value="Acetyl-CoA synthetase-like"/>
    <property type="match status" value="1"/>
</dbReference>
<dbReference type="PROSITE" id="PS00455">
    <property type="entry name" value="AMP_BINDING"/>
    <property type="match status" value="1"/>
</dbReference>
<sequence length="638" mass="71414">MPTESTYPTIDIPNLDLWGFLFNRKDKPFPDDKVIYRDPETSRFYTYAQTRDAAITFGRGLKAQWRWKKGDVLALYTPNCIDTPAVTWGVHWAGGILTPANPGYTVDELAFQLHDSKASAIVTQKPFLKQACAAARKAGISENRVVLMGDERDETGRIKHFVDIRCTRGMNRYRKCKINPKKDLVFLVYSSGTTGLPKGVMLSHENIVANTMMNQVGEGKNLSWTGGFNNGGDKILAFVPFFHIYGLTCLIHHSLYSGLELVVMAKFDLDRFCQHVQAHKITYTYAVPPVILMLGKSPVVDKYDLSSLRMLKSGAAPLTKDLTDAVYKRLGVPIKQGYGLSETSPTTHTQRWEDWHVHIGSVGRLLPNQTAKYIDDFEIEVPFGQTGELCIKGPNVFQGYLNNPGSTKNAFTRDGYFKTGDVGHQDKDGNFYITDRVKELIKYKGFQVPPAELEGILLGNEDVEDVAVIGIYEEERATEVPRAYIVLKPTLPPSPESATRISDWLTARVANHKRLRGGIRFMSQIPKSTSGKILRRVLKDSHAKEIESALSQNKKVNMDLERYLEPADGTRLRSSSVTVRPAPRPVYGRLRSSSMVVRRTTQNIVGPTLVGRVSGGFEALKLERSRSLVVKRPTLVET</sequence>
<dbReference type="Gene3D" id="3.40.50.12780">
    <property type="entry name" value="N-terminal domain of ligase-like"/>
    <property type="match status" value="1"/>
</dbReference>
<keyword evidence="6" id="KW-1185">Reference proteome</keyword>
<reference evidence="5 7" key="1">
    <citation type="journal article" date="2020" name="Stud. Mycol.">
        <title>101 Dothideomycetes genomes: a test case for predicting lifestyles and emergence of pathogens.</title>
        <authorList>
            <person name="Haridas S."/>
            <person name="Albert R."/>
            <person name="Binder M."/>
            <person name="Bloem J."/>
            <person name="Labutti K."/>
            <person name="Salamov A."/>
            <person name="Andreopoulos B."/>
            <person name="Baker S."/>
            <person name="Barry K."/>
            <person name="Bills G."/>
            <person name="Bluhm B."/>
            <person name="Cannon C."/>
            <person name="Castanera R."/>
            <person name="Culley D."/>
            <person name="Daum C."/>
            <person name="Ezra D."/>
            <person name="Gonzalez J."/>
            <person name="Henrissat B."/>
            <person name="Kuo A."/>
            <person name="Liang C."/>
            <person name="Lipzen A."/>
            <person name="Lutzoni F."/>
            <person name="Magnuson J."/>
            <person name="Mondo S."/>
            <person name="Nolan M."/>
            <person name="Ohm R."/>
            <person name="Pangilinan J."/>
            <person name="Park H.-J."/>
            <person name="Ramirez L."/>
            <person name="Alfaro M."/>
            <person name="Sun H."/>
            <person name="Tritt A."/>
            <person name="Yoshinaga Y."/>
            <person name="Zwiers L.-H."/>
            <person name="Turgeon B."/>
            <person name="Goodwin S."/>
            <person name="Spatafora J."/>
            <person name="Crous P."/>
            <person name="Grigoriev I."/>
        </authorList>
    </citation>
    <scope>NUCLEOTIDE SEQUENCE</scope>
    <source>
        <strain evidence="5 7">CBS 304.34</strain>
    </source>
</reference>
<evidence type="ECO:0000259" key="4">
    <source>
        <dbReference type="Pfam" id="PF13193"/>
    </source>
</evidence>
<evidence type="ECO:0000313" key="7">
    <source>
        <dbReference type="RefSeq" id="XP_033570885.1"/>
    </source>
</evidence>